<keyword evidence="1" id="KW-0802">TPR repeat</keyword>
<evidence type="ECO:0008006" key="5">
    <source>
        <dbReference type="Google" id="ProtNLM"/>
    </source>
</evidence>
<feature type="transmembrane region" description="Helical" evidence="2">
    <location>
        <begin position="151"/>
        <end position="168"/>
    </location>
</feature>
<proteinExistence type="predicted"/>
<dbReference type="AlphaFoldDB" id="A0A841R808"/>
<name>A0A841R808_9SPIO</name>
<keyword evidence="2" id="KW-0472">Membrane</keyword>
<evidence type="ECO:0000313" key="3">
    <source>
        <dbReference type="EMBL" id="MBB6479170.1"/>
    </source>
</evidence>
<organism evidence="3 4">
    <name type="scientific">Spirochaeta isovalerica</name>
    <dbReference type="NCBI Taxonomy" id="150"/>
    <lineage>
        <taxon>Bacteria</taxon>
        <taxon>Pseudomonadati</taxon>
        <taxon>Spirochaetota</taxon>
        <taxon>Spirochaetia</taxon>
        <taxon>Spirochaetales</taxon>
        <taxon>Spirochaetaceae</taxon>
        <taxon>Spirochaeta</taxon>
    </lineage>
</organism>
<dbReference type="InterPro" id="IPR019734">
    <property type="entry name" value="TPR_rpt"/>
</dbReference>
<evidence type="ECO:0000256" key="2">
    <source>
        <dbReference type="SAM" id="Phobius"/>
    </source>
</evidence>
<gene>
    <name evidence="3" type="ORF">HNR50_000803</name>
</gene>
<protein>
    <recommendedName>
        <fullName evidence="5">Tetratricopeptide repeat protein</fullName>
    </recommendedName>
</protein>
<dbReference type="SUPFAM" id="SSF48452">
    <property type="entry name" value="TPR-like"/>
    <property type="match status" value="1"/>
</dbReference>
<keyword evidence="2" id="KW-0812">Transmembrane</keyword>
<dbReference type="RefSeq" id="WP_184744087.1">
    <property type="nucleotide sequence ID" value="NZ_JACHGJ010000001.1"/>
</dbReference>
<accession>A0A841R808</accession>
<dbReference type="EMBL" id="JACHGJ010000001">
    <property type="protein sequence ID" value="MBB6479170.1"/>
    <property type="molecule type" value="Genomic_DNA"/>
</dbReference>
<keyword evidence="4" id="KW-1185">Reference proteome</keyword>
<feature type="repeat" description="TPR" evidence="1">
    <location>
        <begin position="50"/>
        <end position="83"/>
    </location>
</feature>
<comment type="caution">
    <text evidence="3">The sequence shown here is derived from an EMBL/GenBank/DDBJ whole genome shotgun (WGS) entry which is preliminary data.</text>
</comment>
<dbReference type="PROSITE" id="PS50005">
    <property type="entry name" value="TPR"/>
    <property type="match status" value="1"/>
</dbReference>
<dbReference type="Proteomes" id="UP000587760">
    <property type="component" value="Unassembled WGS sequence"/>
</dbReference>
<sequence length="435" mass="49623">MEDEADKLKSYINEISLLAEKDPFNYQALKKCFDSFELSNSHIAKLNQIASSHIKRSEELLKSGRIEEALMSMERAVEIHPLSDEFRNRIAQLYLLKARREGSEGKNRQLASNHASFSKSVTDRNPIADNILKDIRNKEKALSGKTPYKKLLLPFAGLLLLVAAALFTQNRFSFSFLQQKSPESETSMAVPSVKKTETFTDRELETVITGQLEDCEIEIDQSRLSLTNGSISYTLQGKLINESKAIKSAGLNVAFRQFGGETLFSKTIPLVEEEQWLMPGEPALIDEFFYVHYLPPEIDEVRISLRNMVTADEIPEQEEAQPISVEWTAYRPEGVKIDFSQLESSSFQGYGENYINIKLKMINSGTIPVERFQIDLKWRNFSGDELFSLSRDLIQRENPVLSPEETRIFRIFTNLPPDLPDEGLEMYINVTRINS</sequence>
<keyword evidence="2" id="KW-1133">Transmembrane helix</keyword>
<dbReference type="InterPro" id="IPR011990">
    <property type="entry name" value="TPR-like_helical_dom_sf"/>
</dbReference>
<evidence type="ECO:0000256" key="1">
    <source>
        <dbReference type="PROSITE-ProRule" id="PRU00339"/>
    </source>
</evidence>
<evidence type="ECO:0000313" key="4">
    <source>
        <dbReference type="Proteomes" id="UP000587760"/>
    </source>
</evidence>
<reference evidence="3 4" key="1">
    <citation type="submission" date="2020-08" db="EMBL/GenBank/DDBJ databases">
        <title>Genomic Encyclopedia of Type Strains, Phase IV (KMG-IV): sequencing the most valuable type-strain genomes for metagenomic binning, comparative biology and taxonomic classification.</title>
        <authorList>
            <person name="Goeker M."/>
        </authorList>
    </citation>
    <scope>NUCLEOTIDE SEQUENCE [LARGE SCALE GENOMIC DNA]</scope>
    <source>
        <strain evidence="3 4">DSM 2461</strain>
    </source>
</reference>